<evidence type="ECO:0000256" key="5">
    <source>
        <dbReference type="ARBA" id="ARBA00023002"/>
    </source>
</evidence>
<dbReference type="InterPro" id="IPR006091">
    <property type="entry name" value="Acyl-CoA_Oxase/DH_mid-dom"/>
</dbReference>
<dbReference type="EMBL" id="FNWL01000003">
    <property type="protein sequence ID" value="SEH17207.1"/>
    <property type="molecule type" value="Genomic_DNA"/>
</dbReference>
<dbReference type="AlphaFoldDB" id="A0A1H6G2A7"/>
<accession>A0A1H6G2A7</accession>
<proteinExistence type="inferred from homology"/>
<dbReference type="Pfam" id="PF02770">
    <property type="entry name" value="Acyl-CoA_dh_M"/>
    <property type="match status" value="1"/>
</dbReference>
<evidence type="ECO:0000259" key="8">
    <source>
        <dbReference type="Pfam" id="PF02770"/>
    </source>
</evidence>
<feature type="domain" description="Acyl-CoA dehydrogenase/oxidase C-terminal" evidence="7">
    <location>
        <begin position="235"/>
        <end position="386"/>
    </location>
</feature>
<dbReference type="Pfam" id="PF02771">
    <property type="entry name" value="Acyl-CoA_dh_N"/>
    <property type="match status" value="1"/>
</dbReference>
<dbReference type="InterPro" id="IPR052161">
    <property type="entry name" value="Mycobact_Acyl-CoA_DH"/>
</dbReference>
<dbReference type="InterPro" id="IPR009075">
    <property type="entry name" value="AcylCo_DH/oxidase_C"/>
</dbReference>
<evidence type="ECO:0000313" key="11">
    <source>
        <dbReference type="Proteomes" id="UP000199112"/>
    </source>
</evidence>
<sequence>MDFSYTNEQETFRHELRAWLEENAPEGWLEGPELPDDDAERVEFLRDWQRTLADDGWAGVHWPEEYGGRGASLVEQTIYREEMARINAPPQINLIGINLIAPTLIEVGTEAQKQRFLPEILSAEEIWCQGYSEPEAGSDVASLTTNAEANGDGEWLVNGQKIWTSYAHVADWCFLVTRTDDSGKKHEGLTVFLVEMDQDGISTEPIHQPHDDRTFNQVYFDDAVASEDLVVGEIDRGWDVVMTLSAFEHGSTSIYSIEQRYLDLLEYCRTETRNGMPLVERDRIRQQLADFDARIQAAKATHYRNVSKQAESGTPGPEGSMDLLISDELRHDLLNFAVNVQGPAAALWENGHNAFDETSGYIRSYGAWIAAGTGDIQRNIIGERVLGLPKDNKSKTSHRSE</sequence>
<comment type="cofactor">
    <cofactor evidence="1 6">
        <name>FAD</name>
        <dbReference type="ChEBI" id="CHEBI:57692"/>
    </cofactor>
</comment>
<dbReference type="SUPFAM" id="SSF56645">
    <property type="entry name" value="Acyl-CoA dehydrogenase NM domain-like"/>
    <property type="match status" value="1"/>
</dbReference>
<dbReference type="RefSeq" id="WP_090507820.1">
    <property type="nucleotide sequence ID" value="NZ_FNWL01000003.1"/>
</dbReference>
<dbReference type="GO" id="GO:0050660">
    <property type="term" value="F:flavin adenine dinucleotide binding"/>
    <property type="evidence" value="ECO:0007669"/>
    <property type="project" value="InterPro"/>
</dbReference>
<dbReference type="PANTHER" id="PTHR43292">
    <property type="entry name" value="ACYL-COA DEHYDROGENASE"/>
    <property type="match status" value="1"/>
</dbReference>
<evidence type="ECO:0000256" key="4">
    <source>
        <dbReference type="ARBA" id="ARBA00022827"/>
    </source>
</evidence>
<dbReference type="PANTHER" id="PTHR43292:SF4">
    <property type="entry name" value="ACYL-COA DEHYDROGENASE FADE34"/>
    <property type="match status" value="1"/>
</dbReference>
<organism evidence="10 11">
    <name type="scientific">Natronorubrum sediminis</name>
    <dbReference type="NCBI Taxonomy" id="640943"/>
    <lineage>
        <taxon>Archaea</taxon>
        <taxon>Methanobacteriati</taxon>
        <taxon>Methanobacteriota</taxon>
        <taxon>Stenosarchaea group</taxon>
        <taxon>Halobacteria</taxon>
        <taxon>Halobacteriales</taxon>
        <taxon>Natrialbaceae</taxon>
        <taxon>Natronorubrum</taxon>
    </lineage>
</organism>
<dbReference type="SUPFAM" id="SSF47203">
    <property type="entry name" value="Acyl-CoA dehydrogenase C-terminal domain-like"/>
    <property type="match status" value="1"/>
</dbReference>
<dbReference type="Proteomes" id="UP000199112">
    <property type="component" value="Unassembled WGS sequence"/>
</dbReference>
<dbReference type="InterPro" id="IPR036250">
    <property type="entry name" value="AcylCo_DH-like_C"/>
</dbReference>
<dbReference type="Gene3D" id="1.20.140.10">
    <property type="entry name" value="Butyryl-CoA Dehydrogenase, subunit A, domain 3"/>
    <property type="match status" value="1"/>
</dbReference>
<protein>
    <submittedName>
        <fullName evidence="10">Acyl-CoA dehydrogenase</fullName>
    </submittedName>
</protein>
<evidence type="ECO:0000259" key="9">
    <source>
        <dbReference type="Pfam" id="PF02771"/>
    </source>
</evidence>
<comment type="similarity">
    <text evidence="2 6">Belongs to the acyl-CoA dehydrogenase family.</text>
</comment>
<dbReference type="Gene3D" id="2.40.110.10">
    <property type="entry name" value="Butyryl-CoA Dehydrogenase, subunit A, domain 2"/>
    <property type="match status" value="1"/>
</dbReference>
<dbReference type="GO" id="GO:0016627">
    <property type="term" value="F:oxidoreductase activity, acting on the CH-CH group of donors"/>
    <property type="evidence" value="ECO:0007669"/>
    <property type="project" value="InterPro"/>
</dbReference>
<keyword evidence="11" id="KW-1185">Reference proteome</keyword>
<dbReference type="InterPro" id="IPR037069">
    <property type="entry name" value="AcylCoA_DH/ox_N_sf"/>
</dbReference>
<evidence type="ECO:0000256" key="6">
    <source>
        <dbReference type="RuleBase" id="RU362125"/>
    </source>
</evidence>
<keyword evidence="4 6" id="KW-0274">FAD</keyword>
<keyword evidence="5 6" id="KW-0560">Oxidoreductase</keyword>
<evidence type="ECO:0000256" key="2">
    <source>
        <dbReference type="ARBA" id="ARBA00009347"/>
    </source>
</evidence>
<reference evidence="11" key="1">
    <citation type="submission" date="2016-10" db="EMBL/GenBank/DDBJ databases">
        <authorList>
            <person name="Varghese N."/>
            <person name="Submissions S."/>
        </authorList>
    </citation>
    <scope>NUCLEOTIDE SEQUENCE [LARGE SCALE GENOMIC DNA]</scope>
    <source>
        <strain evidence="11">CGMCC 1.8981</strain>
    </source>
</reference>
<keyword evidence="3 6" id="KW-0285">Flavoprotein</keyword>
<dbReference type="Gene3D" id="1.10.540.10">
    <property type="entry name" value="Acyl-CoA dehydrogenase/oxidase, N-terminal domain"/>
    <property type="match status" value="1"/>
</dbReference>
<dbReference type="GO" id="GO:0005886">
    <property type="term" value="C:plasma membrane"/>
    <property type="evidence" value="ECO:0007669"/>
    <property type="project" value="TreeGrafter"/>
</dbReference>
<dbReference type="OrthoDB" id="275197at2157"/>
<evidence type="ECO:0000256" key="3">
    <source>
        <dbReference type="ARBA" id="ARBA00022630"/>
    </source>
</evidence>
<gene>
    <name evidence="10" type="ORF">SAMN04487967_3057</name>
</gene>
<evidence type="ECO:0000259" key="7">
    <source>
        <dbReference type="Pfam" id="PF00441"/>
    </source>
</evidence>
<dbReference type="InterPro" id="IPR046373">
    <property type="entry name" value="Acyl-CoA_Oxase/DH_mid-dom_sf"/>
</dbReference>
<feature type="domain" description="Acyl-CoA dehydrogenase/oxidase N-terminal" evidence="9">
    <location>
        <begin position="6"/>
        <end position="124"/>
    </location>
</feature>
<dbReference type="InterPro" id="IPR013786">
    <property type="entry name" value="AcylCoA_DH/ox_N"/>
</dbReference>
<name>A0A1H6G2A7_9EURY</name>
<feature type="domain" description="Acyl-CoA oxidase/dehydrogenase middle" evidence="8">
    <location>
        <begin position="128"/>
        <end position="222"/>
    </location>
</feature>
<evidence type="ECO:0000256" key="1">
    <source>
        <dbReference type="ARBA" id="ARBA00001974"/>
    </source>
</evidence>
<dbReference type="Pfam" id="PF00441">
    <property type="entry name" value="Acyl-CoA_dh_1"/>
    <property type="match status" value="1"/>
</dbReference>
<evidence type="ECO:0000313" key="10">
    <source>
        <dbReference type="EMBL" id="SEH17207.1"/>
    </source>
</evidence>
<dbReference type="InterPro" id="IPR009100">
    <property type="entry name" value="AcylCoA_DH/oxidase_NM_dom_sf"/>
</dbReference>